<sequence>MLKKRSADSSPARSSKRRQILFPSVSNPVTPAKTSGSFEFPSSSSTPYPLYPSDSPSNPFGRTRTLSASLPPKSSFGRHLPLRFQFFRQGMRRDREGVYRVVQVPLSYNFKHLRSLIAFLFGNQAGPSSDEENEKTGHLFEIRKNVVMYSDSYKPGSIRKSETSVRLSSARDPYRFKREWDYEGDWRVDGAEEEDEDEEKENDQLTDDSENGEKSARWEAEEDYTLEHVWKPVRKGERPDDKTAIVYFHSSLSDTECPVQIHITLHKAPIPPRAGKGNSPYVFDARGHVYLSPLNVDDLDPDEDYTEDLTMDIEPDTWNEPPNAFATYLLESMGITPPDFSKSVGRSDISTPSLVHDPTSSPSRITDLFPSSPFVSSSSPVRASTSKSSPIPFPSSFPKYTPAPPLAQRKRLAYIQKRIERSKKKKLPKCGAEEKEDPLSKAEAEKLKQIAREEAMRIIGADDNVAEV</sequence>
<feature type="compositionally biased region" description="Low complexity" evidence="1">
    <location>
        <begin position="34"/>
        <end position="59"/>
    </location>
</feature>
<organism evidence="2 3">
    <name type="scientific">Lentinula raphanica</name>
    <dbReference type="NCBI Taxonomy" id="153919"/>
    <lineage>
        <taxon>Eukaryota</taxon>
        <taxon>Fungi</taxon>
        <taxon>Dikarya</taxon>
        <taxon>Basidiomycota</taxon>
        <taxon>Agaricomycotina</taxon>
        <taxon>Agaricomycetes</taxon>
        <taxon>Agaricomycetidae</taxon>
        <taxon>Agaricales</taxon>
        <taxon>Marasmiineae</taxon>
        <taxon>Omphalotaceae</taxon>
        <taxon>Lentinula</taxon>
    </lineage>
</organism>
<dbReference type="EMBL" id="MU806050">
    <property type="protein sequence ID" value="KAJ3841159.1"/>
    <property type="molecule type" value="Genomic_DNA"/>
</dbReference>
<feature type="compositionally biased region" description="Low complexity" evidence="1">
    <location>
        <begin position="370"/>
        <end position="390"/>
    </location>
</feature>
<feature type="compositionally biased region" description="Polar residues" evidence="1">
    <location>
        <begin position="24"/>
        <end position="33"/>
    </location>
</feature>
<gene>
    <name evidence="2" type="ORF">F5878DRAFT_30922</name>
</gene>
<evidence type="ECO:0000313" key="2">
    <source>
        <dbReference type="EMBL" id="KAJ3841159.1"/>
    </source>
</evidence>
<feature type="region of interest" description="Disordered" evidence="1">
    <location>
        <begin position="187"/>
        <end position="220"/>
    </location>
</feature>
<name>A0AA38PDY9_9AGAR</name>
<feature type="compositionally biased region" description="Basic and acidic residues" evidence="1">
    <location>
        <begin position="431"/>
        <end position="443"/>
    </location>
</feature>
<dbReference type="Proteomes" id="UP001163846">
    <property type="component" value="Unassembled WGS sequence"/>
</dbReference>
<dbReference type="AlphaFoldDB" id="A0AA38PDY9"/>
<feature type="compositionally biased region" description="Pro residues" evidence="1">
    <location>
        <begin position="391"/>
        <end position="404"/>
    </location>
</feature>
<protein>
    <submittedName>
        <fullName evidence="2">Uncharacterized protein</fullName>
    </submittedName>
</protein>
<reference evidence="2" key="1">
    <citation type="submission" date="2022-08" db="EMBL/GenBank/DDBJ databases">
        <authorList>
            <consortium name="DOE Joint Genome Institute"/>
            <person name="Min B."/>
            <person name="Riley R."/>
            <person name="Sierra-Patev S."/>
            <person name="Naranjo-Ortiz M."/>
            <person name="Looney B."/>
            <person name="Konkel Z."/>
            <person name="Slot J.C."/>
            <person name="Sakamoto Y."/>
            <person name="Steenwyk J.L."/>
            <person name="Rokas A."/>
            <person name="Carro J."/>
            <person name="Camarero S."/>
            <person name="Ferreira P."/>
            <person name="Molpeceres G."/>
            <person name="Ruiz-Duenas F.J."/>
            <person name="Serrano A."/>
            <person name="Henrissat B."/>
            <person name="Drula E."/>
            <person name="Hughes K.W."/>
            <person name="Mata J.L."/>
            <person name="Ishikawa N.K."/>
            <person name="Vargas-Isla R."/>
            <person name="Ushijima S."/>
            <person name="Smith C.A."/>
            <person name="Ahrendt S."/>
            <person name="Andreopoulos W."/>
            <person name="He G."/>
            <person name="Labutti K."/>
            <person name="Lipzen A."/>
            <person name="Ng V."/>
            <person name="Sandor L."/>
            <person name="Barry K."/>
            <person name="Martinez A.T."/>
            <person name="Xiao Y."/>
            <person name="Gibbons J.G."/>
            <person name="Terashima K."/>
            <person name="Hibbett D.S."/>
            <person name="Grigoriev I.V."/>
        </authorList>
    </citation>
    <scope>NUCLEOTIDE SEQUENCE</scope>
    <source>
        <strain evidence="2">TFB9207</strain>
    </source>
</reference>
<feature type="region of interest" description="Disordered" evidence="1">
    <location>
        <begin position="419"/>
        <end position="443"/>
    </location>
</feature>
<evidence type="ECO:0000256" key="1">
    <source>
        <dbReference type="SAM" id="MobiDB-lite"/>
    </source>
</evidence>
<feature type="compositionally biased region" description="Polar residues" evidence="1">
    <location>
        <begin position="348"/>
        <end position="364"/>
    </location>
</feature>
<feature type="compositionally biased region" description="Acidic residues" evidence="1">
    <location>
        <begin position="191"/>
        <end position="210"/>
    </location>
</feature>
<feature type="region of interest" description="Disordered" evidence="1">
    <location>
        <begin position="1"/>
        <end position="72"/>
    </location>
</feature>
<comment type="caution">
    <text evidence="2">The sequence shown here is derived from an EMBL/GenBank/DDBJ whole genome shotgun (WGS) entry which is preliminary data.</text>
</comment>
<feature type="compositionally biased region" description="Basic and acidic residues" evidence="1">
    <location>
        <begin position="211"/>
        <end position="220"/>
    </location>
</feature>
<accession>A0AA38PDY9</accession>
<evidence type="ECO:0000313" key="3">
    <source>
        <dbReference type="Proteomes" id="UP001163846"/>
    </source>
</evidence>
<feature type="region of interest" description="Disordered" evidence="1">
    <location>
        <begin position="341"/>
        <end position="404"/>
    </location>
</feature>
<proteinExistence type="predicted"/>
<keyword evidence="3" id="KW-1185">Reference proteome</keyword>